<dbReference type="EMBL" id="AEON01000001">
    <property type="protein sequence ID" value="EFT83235.1"/>
    <property type="molecule type" value="Genomic_DNA"/>
</dbReference>
<organism evidence="1 2">
    <name type="scientific">Parascardovia denticolens DSM 10105 = JCM 12538</name>
    <dbReference type="NCBI Taxonomy" id="864564"/>
    <lineage>
        <taxon>Bacteria</taxon>
        <taxon>Bacillati</taxon>
        <taxon>Actinomycetota</taxon>
        <taxon>Actinomycetes</taxon>
        <taxon>Bifidobacteriales</taxon>
        <taxon>Bifidobacteriaceae</taxon>
        <taxon>Parascardovia</taxon>
    </lineage>
</organism>
<reference evidence="1 2" key="1">
    <citation type="submission" date="2010-12" db="EMBL/GenBank/DDBJ databases">
        <authorList>
            <person name="Muzny D."/>
            <person name="Qin X."/>
            <person name="Buhay C."/>
            <person name="Dugan-Rocha S."/>
            <person name="Ding Y."/>
            <person name="Chen G."/>
            <person name="Hawes A."/>
            <person name="Holder M."/>
            <person name="Jhangiani S."/>
            <person name="Johnson A."/>
            <person name="Khan Z."/>
            <person name="Li Z."/>
            <person name="Liu W."/>
            <person name="Liu X."/>
            <person name="Perez L."/>
            <person name="Shen H."/>
            <person name="Wang Q."/>
            <person name="Watt J."/>
            <person name="Xi L."/>
            <person name="Xin Y."/>
            <person name="Zhou J."/>
            <person name="Deng J."/>
            <person name="Jiang H."/>
            <person name="Liu Y."/>
            <person name="Qu J."/>
            <person name="Song X.-Z."/>
            <person name="Zhang L."/>
            <person name="Villasana D."/>
            <person name="Johnson A."/>
            <person name="Liu J."/>
            <person name="Liyanage D."/>
            <person name="Lorensuhewa L."/>
            <person name="Robinson T."/>
            <person name="Song A."/>
            <person name="Song B.-B."/>
            <person name="Dinh H."/>
            <person name="Thornton R."/>
            <person name="Coyle M."/>
            <person name="Francisco L."/>
            <person name="Jackson L."/>
            <person name="Javaid M."/>
            <person name="Korchina V."/>
            <person name="Kovar C."/>
            <person name="Mata R."/>
            <person name="Mathew T."/>
            <person name="Ngo R."/>
            <person name="Nguyen L."/>
            <person name="Nguyen N."/>
            <person name="Okwuonu G."/>
            <person name="Ongeri F."/>
            <person name="Pham C."/>
            <person name="Simmons D."/>
            <person name="Wilczek-Boney K."/>
            <person name="Hale W."/>
            <person name="Jakkamsetti A."/>
            <person name="Pham P."/>
            <person name="Ruth R."/>
            <person name="San Lucas F."/>
            <person name="Warren J."/>
            <person name="Zhang J."/>
            <person name="Zhao Z."/>
            <person name="Zhou C."/>
            <person name="Zhu D."/>
            <person name="Lee S."/>
            <person name="Bess C."/>
            <person name="Blankenburg K."/>
            <person name="Forbes L."/>
            <person name="Fu Q."/>
            <person name="Gubbala S."/>
            <person name="Hirani K."/>
            <person name="Jayaseelan J.C."/>
            <person name="Lara F."/>
            <person name="Munidasa M."/>
            <person name="Palculict T."/>
            <person name="Patil S."/>
            <person name="Pu L.-L."/>
            <person name="Saada N."/>
            <person name="Tang L."/>
            <person name="Weissenberger G."/>
            <person name="Zhu Y."/>
            <person name="Hemphill L."/>
            <person name="Shang Y."/>
            <person name="Youmans B."/>
            <person name="Ayvaz T."/>
            <person name="Ross M."/>
            <person name="Santibanez J."/>
            <person name="Aqrawi P."/>
            <person name="Gross S."/>
            <person name="Joshi V."/>
            <person name="Fowler G."/>
            <person name="Nazareth L."/>
            <person name="Reid J."/>
            <person name="Worley K."/>
            <person name="Petrosino J."/>
            <person name="Highlander S."/>
            <person name="Gibbs R."/>
        </authorList>
    </citation>
    <scope>NUCLEOTIDE SEQUENCE [LARGE SCALE GENOMIC DNA]</scope>
    <source>
        <strain evidence="1 2">DSM 10105</strain>
    </source>
</reference>
<dbReference type="HOGENOM" id="CLU_175532_0_0_11"/>
<gene>
    <name evidence="1" type="ORF">HMPREF0620_0240</name>
</gene>
<evidence type="ECO:0000313" key="1">
    <source>
        <dbReference type="EMBL" id="EFT83235.1"/>
    </source>
</evidence>
<accession>E6JZZ3</accession>
<keyword evidence="2" id="KW-1185">Reference proteome</keyword>
<dbReference type="AlphaFoldDB" id="E6JZZ3"/>
<protein>
    <submittedName>
        <fullName evidence="1">Uncharacterized protein</fullName>
    </submittedName>
</protein>
<sequence length="84" mass="9390">MTTEAVLIEAKTDTHEKEPGDLILIYKDLKTKKEIKVTVDSVDRKRWYTLEFGPAACTLTYYSRSGVLVSTVPHGTKTIFDPAG</sequence>
<dbReference type="Proteomes" id="UP000004946">
    <property type="component" value="Chromosome"/>
</dbReference>
<evidence type="ECO:0000313" key="2">
    <source>
        <dbReference type="Proteomes" id="UP000004946"/>
    </source>
</evidence>
<name>E6JZZ3_PARDN</name>
<comment type="caution">
    <text evidence="1">The sequence shown here is derived from an EMBL/GenBank/DDBJ whole genome shotgun (WGS) entry which is preliminary data.</text>
</comment>
<proteinExistence type="predicted"/>